<comment type="caution">
    <text evidence="2">The sequence shown here is derived from an EMBL/GenBank/DDBJ whole genome shotgun (WGS) entry which is preliminary data.</text>
</comment>
<dbReference type="Proteomes" id="UP000823046">
    <property type="component" value="Unassembled WGS sequence"/>
</dbReference>
<dbReference type="InterPro" id="IPR057815">
    <property type="entry name" value="C2CD5_C"/>
</dbReference>
<evidence type="ECO:0000313" key="2">
    <source>
        <dbReference type="EMBL" id="KAF8821723.1"/>
    </source>
</evidence>
<evidence type="ECO:0000313" key="3">
    <source>
        <dbReference type="Proteomes" id="UP000823046"/>
    </source>
</evidence>
<dbReference type="EMBL" id="JADAQX010000137">
    <property type="protein sequence ID" value="KAF8821723.1"/>
    <property type="molecule type" value="Genomic_DNA"/>
</dbReference>
<proteinExistence type="predicted"/>
<sequence>MVIGQGFLKEEIRTGEKTREIDFQNYKGAENPFVLISPLISLPFCVIERNFGLISLHVIKETIYFKSVETFYQELMAHSLAIVRAHVLALGGNAFLGYSIRNIYTKEDKNQHYAVLSIAGDVARVVYSQE</sequence>
<organism evidence="2 3">
    <name type="scientific">Cardiosporidium cionae</name>
    <dbReference type="NCBI Taxonomy" id="476202"/>
    <lineage>
        <taxon>Eukaryota</taxon>
        <taxon>Sar</taxon>
        <taxon>Alveolata</taxon>
        <taxon>Apicomplexa</taxon>
        <taxon>Aconoidasida</taxon>
        <taxon>Nephromycida</taxon>
        <taxon>Cardiosporidium</taxon>
    </lineage>
</organism>
<accession>A0ABQ7JCG2</accession>
<evidence type="ECO:0000259" key="1">
    <source>
        <dbReference type="Pfam" id="PF23128"/>
    </source>
</evidence>
<name>A0ABQ7JCG2_9APIC</name>
<dbReference type="InterPro" id="IPR038983">
    <property type="entry name" value="C2CD5"/>
</dbReference>
<dbReference type="Pfam" id="PF23128">
    <property type="entry name" value="YbjQ_4"/>
    <property type="match status" value="1"/>
</dbReference>
<keyword evidence="3" id="KW-1185">Reference proteome</keyword>
<dbReference type="PANTHER" id="PTHR37412:SF2">
    <property type="entry name" value="C2 DOMAIN-CONTAINING PROTEIN 5"/>
    <property type="match status" value="1"/>
</dbReference>
<gene>
    <name evidence="2" type="ORF">IE077_001672</name>
</gene>
<protein>
    <recommendedName>
        <fullName evidence="1">C2CD5 C-terminal domain-containing protein</fullName>
    </recommendedName>
</protein>
<feature type="domain" description="C2CD5 C-terminal" evidence="1">
    <location>
        <begin position="36"/>
        <end position="125"/>
    </location>
</feature>
<dbReference type="PANTHER" id="PTHR37412">
    <property type="entry name" value="C2 DOMAIN-CONTAINING PROTEIN 5"/>
    <property type="match status" value="1"/>
</dbReference>
<reference evidence="2 3" key="1">
    <citation type="journal article" date="2020" name="bioRxiv">
        <title>Metabolic contributions of an alphaproteobacterial endosymbiont in the apicomplexan Cardiosporidium cionae.</title>
        <authorList>
            <person name="Hunter E.S."/>
            <person name="Paight C.J."/>
            <person name="Lane C.E."/>
        </authorList>
    </citation>
    <scope>NUCLEOTIDE SEQUENCE [LARGE SCALE GENOMIC DNA]</scope>
    <source>
        <strain evidence="2">ESH_2018</strain>
    </source>
</reference>